<dbReference type="AlphaFoldDB" id="A0AAV7UNS5"/>
<dbReference type="Proteomes" id="UP001066276">
    <property type="component" value="Chromosome 2_2"/>
</dbReference>
<accession>A0AAV7UNS5</accession>
<sequence length="132" mass="14493">MAHLGQRRPTSRGEIDAAPAMREKFPRIAHRNDAEPVNNPRIPRTDPGASENPATQRGDLSAHQKSMQRLPHVENNDASRCVKGRNGRTHHFPRISSSATLCGDFSLKPGVLIRPKSDGKVTDIPPAVLRVP</sequence>
<name>A0AAV7UNS5_PLEWA</name>
<keyword evidence="3" id="KW-1185">Reference proteome</keyword>
<evidence type="ECO:0000313" key="3">
    <source>
        <dbReference type="Proteomes" id="UP001066276"/>
    </source>
</evidence>
<feature type="region of interest" description="Disordered" evidence="1">
    <location>
        <begin position="1"/>
        <end position="92"/>
    </location>
</feature>
<comment type="caution">
    <text evidence="2">The sequence shown here is derived from an EMBL/GenBank/DDBJ whole genome shotgun (WGS) entry which is preliminary data.</text>
</comment>
<feature type="compositionally biased region" description="Basic residues" evidence="1">
    <location>
        <begin position="82"/>
        <end position="92"/>
    </location>
</feature>
<evidence type="ECO:0000256" key="1">
    <source>
        <dbReference type="SAM" id="MobiDB-lite"/>
    </source>
</evidence>
<protein>
    <submittedName>
        <fullName evidence="2">Uncharacterized protein</fullName>
    </submittedName>
</protein>
<feature type="compositionally biased region" description="Basic residues" evidence="1">
    <location>
        <begin position="1"/>
        <end position="10"/>
    </location>
</feature>
<proteinExistence type="predicted"/>
<reference evidence="2" key="1">
    <citation type="journal article" date="2022" name="bioRxiv">
        <title>Sequencing and chromosome-scale assembly of the giantPleurodeles waltlgenome.</title>
        <authorList>
            <person name="Brown T."/>
            <person name="Elewa A."/>
            <person name="Iarovenko S."/>
            <person name="Subramanian E."/>
            <person name="Araus A.J."/>
            <person name="Petzold A."/>
            <person name="Susuki M."/>
            <person name="Suzuki K.-i.T."/>
            <person name="Hayashi T."/>
            <person name="Toyoda A."/>
            <person name="Oliveira C."/>
            <person name="Osipova E."/>
            <person name="Leigh N.D."/>
            <person name="Simon A."/>
            <person name="Yun M.H."/>
        </authorList>
    </citation>
    <scope>NUCLEOTIDE SEQUENCE</scope>
    <source>
        <strain evidence="2">20211129_DDA</strain>
        <tissue evidence="2">Liver</tissue>
    </source>
</reference>
<evidence type="ECO:0000313" key="2">
    <source>
        <dbReference type="EMBL" id="KAJ1190687.1"/>
    </source>
</evidence>
<gene>
    <name evidence="2" type="ORF">NDU88_000009</name>
</gene>
<feature type="compositionally biased region" description="Basic and acidic residues" evidence="1">
    <location>
        <begin position="11"/>
        <end position="34"/>
    </location>
</feature>
<dbReference type="EMBL" id="JANPWB010000004">
    <property type="protein sequence ID" value="KAJ1190687.1"/>
    <property type="molecule type" value="Genomic_DNA"/>
</dbReference>
<organism evidence="2 3">
    <name type="scientific">Pleurodeles waltl</name>
    <name type="common">Iberian ribbed newt</name>
    <dbReference type="NCBI Taxonomy" id="8319"/>
    <lineage>
        <taxon>Eukaryota</taxon>
        <taxon>Metazoa</taxon>
        <taxon>Chordata</taxon>
        <taxon>Craniata</taxon>
        <taxon>Vertebrata</taxon>
        <taxon>Euteleostomi</taxon>
        <taxon>Amphibia</taxon>
        <taxon>Batrachia</taxon>
        <taxon>Caudata</taxon>
        <taxon>Salamandroidea</taxon>
        <taxon>Salamandridae</taxon>
        <taxon>Pleurodelinae</taxon>
        <taxon>Pleurodeles</taxon>
    </lineage>
</organism>